<comment type="caution">
    <text evidence="2">The sequence shown here is derived from an EMBL/GenBank/DDBJ whole genome shotgun (WGS) entry which is preliminary data.</text>
</comment>
<dbReference type="RefSeq" id="WP_144847670.1">
    <property type="nucleotide sequence ID" value="NZ_VNJI01000015.1"/>
</dbReference>
<dbReference type="OrthoDB" id="1651016at2"/>
<evidence type="ECO:0000256" key="1">
    <source>
        <dbReference type="SAM" id="Phobius"/>
    </source>
</evidence>
<keyword evidence="1" id="KW-1133">Transmembrane helix</keyword>
<dbReference type="EMBL" id="VNJI01000015">
    <property type="protein sequence ID" value="TVY09307.1"/>
    <property type="molecule type" value="Genomic_DNA"/>
</dbReference>
<reference evidence="2 3" key="1">
    <citation type="submission" date="2019-07" db="EMBL/GenBank/DDBJ databases">
        <authorList>
            <person name="Kim J."/>
        </authorList>
    </citation>
    <scope>NUCLEOTIDE SEQUENCE [LARGE SCALE GENOMIC DNA]</scope>
    <source>
        <strain evidence="2 3">JC52</strain>
    </source>
</reference>
<name>A0A559KAZ4_9BACL</name>
<dbReference type="NCBIfam" id="TIGR02327">
    <property type="entry name" value="int_mem_ywzB"/>
    <property type="match status" value="1"/>
</dbReference>
<keyword evidence="3" id="KW-1185">Reference proteome</keyword>
<dbReference type="Pfam" id="PF06612">
    <property type="entry name" value="DUF1146"/>
    <property type="match status" value="1"/>
</dbReference>
<organism evidence="2 3">
    <name type="scientific">Paenibacillus cremeus</name>
    <dbReference type="NCBI Taxonomy" id="2163881"/>
    <lineage>
        <taxon>Bacteria</taxon>
        <taxon>Bacillati</taxon>
        <taxon>Bacillota</taxon>
        <taxon>Bacilli</taxon>
        <taxon>Bacillales</taxon>
        <taxon>Paenibacillaceae</taxon>
        <taxon>Paenibacillus</taxon>
    </lineage>
</organism>
<accession>A0A559KAZ4</accession>
<gene>
    <name evidence="2" type="ORF">FPZ49_14050</name>
</gene>
<dbReference type="AlphaFoldDB" id="A0A559KAZ4"/>
<dbReference type="Proteomes" id="UP000317036">
    <property type="component" value="Unassembled WGS sequence"/>
</dbReference>
<evidence type="ECO:0000313" key="2">
    <source>
        <dbReference type="EMBL" id="TVY09307.1"/>
    </source>
</evidence>
<protein>
    <submittedName>
        <fullName evidence="2">DUF1146 domain-containing protein</fullName>
    </submittedName>
</protein>
<dbReference type="InterPro" id="IPR009526">
    <property type="entry name" value="DUF1146"/>
</dbReference>
<proteinExistence type="predicted"/>
<keyword evidence="1" id="KW-0472">Membrane</keyword>
<sequence>MDYLNQVNTSMGLNGMINISVVLVFIGFSWWVLQELKLDAIVKRPKSPQARLLQIFLSVALGYQLARFVIDYFLWSTWLPGMF</sequence>
<feature type="transmembrane region" description="Helical" evidence="1">
    <location>
        <begin position="12"/>
        <end position="33"/>
    </location>
</feature>
<evidence type="ECO:0000313" key="3">
    <source>
        <dbReference type="Proteomes" id="UP000317036"/>
    </source>
</evidence>
<keyword evidence="1" id="KW-0812">Transmembrane</keyword>
<feature type="transmembrane region" description="Helical" evidence="1">
    <location>
        <begin position="53"/>
        <end position="75"/>
    </location>
</feature>